<reference evidence="4" key="1">
    <citation type="journal article" date="2019" name="Int. J. Syst. Evol. Microbiol.">
        <title>The Global Catalogue of Microorganisms (GCM) 10K type strain sequencing project: providing services to taxonomists for standard genome sequencing and annotation.</title>
        <authorList>
            <consortium name="The Broad Institute Genomics Platform"/>
            <consortium name="The Broad Institute Genome Sequencing Center for Infectious Disease"/>
            <person name="Wu L."/>
            <person name="Ma J."/>
        </authorList>
    </citation>
    <scope>NUCLEOTIDE SEQUENCE [LARGE SCALE GENOMIC DNA]</scope>
    <source>
        <strain evidence="4">CGMCC 1.12664</strain>
    </source>
</reference>
<evidence type="ECO:0008006" key="5">
    <source>
        <dbReference type="Google" id="ProtNLM"/>
    </source>
</evidence>
<evidence type="ECO:0000256" key="2">
    <source>
        <dbReference type="SAM" id="SignalP"/>
    </source>
</evidence>
<feature type="coiled-coil region" evidence="1">
    <location>
        <begin position="36"/>
        <end position="98"/>
    </location>
</feature>
<keyword evidence="2" id="KW-0732">Signal</keyword>
<keyword evidence="1" id="KW-0175">Coiled coil</keyword>
<dbReference type="EMBL" id="BMFJ01000001">
    <property type="protein sequence ID" value="GGE30631.1"/>
    <property type="molecule type" value="Genomic_DNA"/>
</dbReference>
<feature type="signal peptide" evidence="2">
    <location>
        <begin position="1"/>
        <end position="19"/>
    </location>
</feature>
<evidence type="ECO:0000313" key="4">
    <source>
        <dbReference type="Proteomes" id="UP000612855"/>
    </source>
</evidence>
<gene>
    <name evidence="3" type="ORF">GCM10011360_18320</name>
</gene>
<organism evidence="3 4">
    <name type="scientific">Primorskyibacter flagellatus</name>
    <dbReference type="NCBI Taxonomy" id="1387277"/>
    <lineage>
        <taxon>Bacteria</taxon>
        <taxon>Pseudomonadati</taxon>
        <taxon>Pseudomonadota</taxon>
        <taxon>Alphaproteobacteria</taxon>
        <taxon>Rhodobacterales</taxon>
        <taxon>Roseobacteraceae</taxon>
        <taxon>Primorskyibacter</taxon>
    </lineage>
</organism>
<protein>
    <recommendedName>
        <fullName evidence="5">YbgF trimerisation domain-containing protein</fullName>
    </recommendedName>
</protein>
<sequence>MRQTLAALLILVAPAPVAAQSCFDPAQCARDAIMMSRSASREISLLASELRSLRAERNAQAADLAALRETVAGLVAVQKEQAERIEALEKENAELKEPDGPDENP</sequence>
<name>A0A917EE68_9RHOB</name>
<keyword evidence="4" id="KW-1185">Reference proteome</keyword>
<dbReference type="AlphaFoldDB" id="A0A917EE68"/>
<dbReference type="PROSITE" id="PS51257">
    <property type="entry name" value="PROKAR_LIPOPROTEIN"/>
    <property type="match status" value="1"/>
</dbReference>
<proteinExistence type="predicted"/>
<accession>A0A917EE68</accession>
<dbReference type="Proteomes" id="UP000612855">
    <property type="component" value="Unassembled WGS sequence"/>
</dbReference>
<feature type="chain" id="PRO_5037034128" description="YbgF trimerisation domain-containing protein" evidence="2">
    <location>
        <begin position="20"/>
        <end position="105"/>
    </location>
</feature>
<evidence type="ECO:0000313" key="3">
    <source>
        <dbReference type="EMBL" id="GGE30631.1"/>
    </source>
</evidence>
<comment type="caution">
    <text evidence="3">The sequence shown here is derived from an EMBL/GenBank/DDBJ whole genome shotgun (WGS) entry which is preliminary data.</text>
</comment>
<evidence type="ECO:0000256" key="1">
    <source>
        <dbReference type="SAM" id="Coils"/>
    </source>
</evidence>
<dbReference type="RefSeq" id="WP_188477343.1">
    <property type="nucleotide sequence ID" value="NZ_BMFJ01000001.1"/>
</dbReference>